<keyword evidence="1" id="KW-0175">Coiled coil</keyword>
<proteinExistence type="predicted"/>
<evidence type="ECO:0000313" key="2">
    <source>
        <dbReference type="EMBL" id="QHU28821.1"/>
    </source>
</evidence>
<protein>
    <submittedName>
        <fullName evidence="2">Uncharacterized protein</fullName>
    </submittedName>
</protein>
<sequence length="73" mass="8219">MKGVKTMSLANATSKRFQSDDIITQRVHLPDGLELVGTLKQMLKENKKLSSDVVDLQAKLKELEDKVNSFETE</sequence>
<feature type="coiled-coil region" evidence="1">
    <location>
        <begin position="39"/>
        <end position="73"/>
    </location>
</feature>
<name>A0A6C0LGK3_9ZZZZ</name>
<dbReference type="AlphaFoldDB" id="A0A6C0LGK3"/>
<evidence type="ECO:0000256" key="1">
    <source>
        <dbReference type="SAM" id="Coils"/>
    </source>
</evidence>
<reference evidence="2" key="1">
    <citation type="journal article" date="2020" name="Nature">
        <title>Giant virus diversity and host interactions through global metagenomics.</title>
        <authorList>
            <person name="Schulz F."/>
            <person name="Roux S."/>
            <person name="Paez-Espino D."/>
            <person name="Jungbluth S."/>
            <person name="Walsh D.A."/>
            <person name="Denef V.J."/>
            <person name="McMahon K.D."/>
            <person name="Konstantinidis K.T."/>
            <person name="Eloe-Fadrosh E.A."/>
            <person name="Kyrpides N.C."/>
            <person name="Woyke T."/>
        </authorList>
    </citation>
    <scope>NUCLEOTIDE SEQUENCE</scope>
    <source>
        <strain evidence="2">GVMAG-M-3300027791-30</strain>
    </source>
</reference>
<organism evidence="2">
    <name type="scientific">viral metagenome</name>
    <dbReference type="NCBI Taxonomy" id="1070528"/>
    <lineage>
        <taxon>unclassified sequences</taxon>
        <taxon>metagenomes</taxon>
        <taxon>organismal metagenomes</taxon>
    </lineage>
</organism>
<accession>A0A6C0LGK3</accession>
<dbReference type="EMBL" id="MN740474">
    <property type="protein sequence ID" value="QHU28821.1"/>
    <property type="molecule type" value="Genomic_DNA"/>
</dbReference>